<keyword evidence="1" id="KW-1133">Transmembrane helix</keyword>
<organism evidence="2 3">
    <name type="scientific">Cadophora malorum</name>
    <dbReference type="NCBI Taxonomy" id="108018"/>
    <lineage>
        <taxon>Eukaryota</taxon>
        <taxon>Fungi</taxon>
        <taxon>Dikarya</taxon>
        <taxon>Ascomycota</taxon>
        <taxon>Pezizomycotina</taxon>
        <taxon>Leotiomycetes</taxon>
        <taxon>Helotiales</taxon>
        <taxon>Ploettnerulaceae</taxon>
        <taxon>Cadophora</taxon>
    </lineage>
</organism>
<feature type="transmembrane region" description="Helical" evidence="1">
    <location>
        <begin position="67"/>
        <end position="87"/>
    </location>
</feature>
<protein>
    <submittedName>
        <fullName evidence="2">Uncharacterized protein</fullName>
    </submittedName>
</protein>
<dbReference type="AlphaFoldDB" id="A0A8H7W448"/>
<name>A0A8H7W448_9HELO</name>
<reference evidence="2" key="1">
    <citation type="submission" date="2021-02" db="EMBL/GenBank/DDBJ databases">
        <title>Genome sequence Cadophora malorum strain M34.</title>
        <authorList>
            <person name="Stefanovic E."/>
            <person name="Vu D."/>
            <person name="Scully C."/>
            <person name="Dijksterhuis J."/>
            <person name="Roader J."/>
            <person name="Houbraken J."/>
        </authorList>
    </citation>
    <scope>NUCLEOTIDE SEQUENCE</scope>
    <source>
        <strain evidence="2">M34</strain>
    </source>
</reference>
<keyword evidence="1" id="KW-0472">Membrane</keyword>
<evidence type="ECO:0000313" key="3">
    <source>
        <dbReference type="Proteomes" id="UP000664132"/>
    </source>
</evidence>
<keyword evidence="3" id="KW-1185">Reference proteome</keyword>
<feature type="transmembrane region" description="Helical" evidence="1">
    <location>
        <begin position="12"/>
        <end position="34"/>
    </location>
</feature>
<gene>
    <name evidence="2" type="ORF">IFR04_009871</name>
</gene>
<proteinExistence type="predicted"/>
<sequence length="174" mass="18938">MSSLTSILLSRGFLKVLYTGNMLWHTSAFVHFTFRQAHTMLRIARRAHSKDPHVVSTPAGDAWHHDILAYLGNINLGFVALAGLRLYSLCRANIGAFPDQASVIGSGDKVNDLDILALTVLGIANASQAYGNLFVLRYTDRWIVGKGFDRITVLDMVFAVFDFAVVGAKVAGGV</sequence>
<accession>A0A8H7W448</accession>
<dbReference type="Proteomes" id="UP000664132">
    <property type="component" value="Unassembled WGS sequence"/>
</dbReference>
<evidence type="ECO:0000313" key="2">
    <source>
        <dbReference type="EMBL" id="KAG4416981.1"/>
    </source>
</evidence>
<keyword evidence="1" id="KW-0812">Transmembrane</keyword>
<comment type="caution">
    <text evidence="2">The sequence shown here is derived from an EMBL/GenBank/DDBJ whole genome shotgun (WGS) entry which is preliminary data.</text>
</comment>
<dbReference type="EMBL" id="JAFJYH010000168">
    <property type="protein sequence ID" value="KAG4416981.1"/>
    <property type="molecule type" value="Genomic_DNA"/>
</dbReference>
<dbReference type="OrthoDB" id="3529721at2759"/>
<evidence type="ECO:0000256" key="1">
    <source>
        <dbReference type="SAM" id="Phobius"/>
    </source>
</evidence>